<gene>
    <name evidence="3" type="ORF">EIP91_010918</name>
</gene>
<dbReference type="STRING" id="92696.A0A4R0R042"/>
<keyword evidence="4" id="KW-1185">Reference proteome</keyword>
<dbReference type="InterPro" id="IPR013087">
    <property type="entry name" value="Znf_C2H2_type"/>
</dbReference>
<dbReference type="Pfam" id="PF18759">
    <property type="entry name" value="Plavaka"/>
    <property type="match status" value="1"/>
</dbReference>
<sequence length="1063" mass="120227">MFPTPKIHKTYLYQGVPVEGIPCVFHDCPQTCSTSAGLKRHLRAKHGDAFNYLLELPSDDEDDMNSDEEEIGSLGEDFFLPIPDEDPGPENSGIEDPFVFVQQPNEDLGGYEAQSPPLTPEPTDVFDDDEPWMTEGWDSDESNTDNDPGPLETMPPLIMCHEVINGQRFRSNGEKVADDDASPPPSLPDLTSGGFAPFTNRLAFETARLVYEKAKLPAKKIDALLNLWKASLLQHDGSPPFEDHAQLYATIDAITHAGDVNWECLTMRYTGDPPKTVGDHSWMDVEHEVWFRDPLKVVHNMLANPDFNGEIDWAPFREVIEEDSERTYRFKDLMSGVWAWEQADLLAQNPANQDASFVPIILGSDKTTVSVATGQTDYYPLYLSVGNVTNTVRRARRGAVAVIGFLALAKADKSYAKDNNFRKHRRRLFHSSLVEILSTLKPAMTTPEMIQCGDGYFRKVLYGLGPYIADYPEQVLLASVVQGWCAKCVAHRDDLDNLEEPRPADRSEDHTTTLIEEYSVKKLWDGWGVVADVTPFTEEFPHAEIYRLIAPDLLHQMIKGVFKDHLVTWVVEYINLVHPKREANRILDEIDRRIALAPPFVGLRRFPQGRGFKQWTGDDSKALMKVFLAAIVGYVPESMIQALHAFLEFCYLARRNVHTNRTLRKMKAALEEYHHHREIFEKYGKHEELGFNLPRQHSMLHYIDLIVSFGAPNGLCSSITESKHIVAVKEPWRRSSRYKALGQMLLINQRLDKLAAARVYFETRDMLRGSCLLEEFLRLELDIPSGLQAEPDDDDDDEALSAMARLQAALHPPVLHPDGTFEGRLRQPFTRMASRAEAQYPRTLGSLGEHVGVELLDLVKEFLADHFISEGYLNRDAEELTTVTRVQVHHSMAATFFAPSDPCGGKGMRRELIRATPTWWGGTAPRYDCVLVATGAKESIRGYEVARLKLLFSFSHQGIRYPCALVRWYTQRDEHPDPITGMWILRPASFQPPPSASPVDPDSLPPVISVIHIQQIYRAAHLLPGFVDDSPVPSDATFQNALDLFSEFYLNQFADIRMYETLV</sequence>
<organism evidence="3 4">
    <name type="scientific">Steccherinum ochraceum</name>
    <dbReference type="NCBI Taxonomy" id="92696"/>
    <lineage>
        <taxon>Eukaryota</taxon>
        <taxon>Fungi</taxon>
        <taxon>Dikarya</taxon>
        <taxon>Basidiomycota</taxon>
        <taxon>Agaricomycotina</taxon>
        <taxon>Agaricomycetes</taxon>
        <taxon>Polyporales</taxon>
        <taxon>Steccherinaceae</taxon>
        <taxon>Steccherinum</taxon>
    </lineage>
</organism>
<feature type="region of interest" description="Disordered" evidence="1">
    <location>
        <begin position="107"/>
        <end position="149"/>
    </location>
</feature>
<dbReference type="Proteomes" id="UP000292702">
    <property type="component" value="Unassembled WGS sequence"/>
</dbReference>
<proteinExistence type="predicted"/>
<feature type="domain" description="C2H2-type" evidence="2">
    <location>
        <begin position="23"/>
        <end position="46"/>
    </location>
</feature>
<feature type="compositionally biased region" description="Acidic residues" evidence="1">
    <location>
        <begin position="124"/>
        <end position="144"/>
    </location>
</feature>
<feature type="region of interest" description="Disordered" evidence="1">
    <location>
        <begin position="173"/>
        <end position="193"/>
    </location>
</feature>
<name>A0A4R0R042_9APHY</name>
<evidence type="ECO:0000256" key="1">
    <source>
        <dbReference type="SAM" id="MobiDB-lite"/>
    </source>
</evidence>
<evidence type="ECO:0000313" key="4">
    <source>
        <dbReference type="Proteomes" id="UP000292702"/>
    </source>
</evidence>
<evidence type="ECO:0000313" key="3">
    <source>
        <dbReference type="EMBL" id="TCD60010.1"/>
    </source>
</evidence>
<dbReference type="InterPro" id="IPR041078">
    <property type="entry name" value="Plavaka"/>
</dbReference>
<protein>
    <recommendedName>
        <fullName evidence="2">C2H2-type domain-containing protein</fullName>
    </recommendedName>
</protein>
<dbReference type="OrthoDB" id="3199698at2759"/>
<evidence type="ECO:0000259" key="2">
    <source>
        <dbReference type="PROSITE" id="PS00028"/>
    </source>
</evidence>
<dbReference type="PROSITE" id="PS00028">
    <property type="entry name" value="ZINC_FINGER_C2H2_1"/>
    <property type="match status" value="1"/>
</dbReference>
<reference evidence="3 4" key="1">
    <citation type="submission" date="2018-11" db="EMBL/GenBank/DDBJ databases">
        <title>Genome assembly of Steccherinum ochraceum LE-BIN_3174, the white-rot fungus of the Steccherinaceae family (The Residual Polyporoid clade, Polyporales, Basidiomycota).</title>
        <authorList>
            <person name="Fedorova T.V."/>
            <person name="Glazunova O.A."/>
            <person name="Landesman E.O."/>
            <person name="Moiseenko K.V."/>
            <person name="Psurtseva N.V."/>
            <person name="Savinova O.S."/>
            <person name="Shakhova N.V."/>
            <person name="Tyazhelova T.V."/>
            <person name="Vasina D.V."/>
        </authorList>
    </citation>
    <scope>NUCLEOTIDE SEQUENCE [LARGE SCALE GENOMIC DNA]</scope>
    <source>
        <strain evidence="3 4">LE-BIN_3174</strain>
    </source>
</reference>
<dbReference type="EMBL" id="RWJN01000681">
    <property type="protein sequence ID" value="TCD60010.1"/>
    <property type="molecule type" value="Genomic_DNA"/>
</dbReference>
<comment type="caution">
    <text evidence="3">The sequence shown here is derived from an EMBL/GenBank/DDBJ whole genome shotgun (WGS) entry which is preliminary data.</text>
</comment>
<dbReference type="AlphaFoldDB" id="A0A4R0R042"/>
<accession>A0A4R0R042</accession>